<evidence type="ECO:0000313" key="3">
    <source>
        <dbReference type="Proteomes" id="UP000250266"/>
    </source>
</evidence>
<dbReference type="Proteomes" id="UP000250266">
    <property type="component" value="Unassembled WGS sequence"/>
</dbReference>
<feature type="compositionally biased region" description="Acidic residues" evidence="1">
    <location>
        <begin position="272"/>
        <end position="281"/>
    </location>
</feature>
<dbReference type="EMBL" id="KV745497">
    <property type="protein sequence ID" value="OCK74365.1"/>
    <property type="molecule type" value="Genomic_DNA"/>
</dbReference>
<feature type="compositionally biased region" description="Low complexity" evidence="1">
    <location>
        <begin position="41"/>
        <end position="63"/>
    </location>
</feature>
<protein>
    <submittedName>
        <fullName evidence="2">Uncharacterized protein</fullName>
    </submittedName>
</protein>
<feature type="compositionally biased region" description="Basic and acidic residues" evidence="1">
    <location>
        <begin position="379"/>
        <end position="396"/>
    </location>
</feature>
<evidence type="ECO:0000313" key="2">
    <source>
        <dbReference type="EMBL" id="OCK74365.1"/>
    </source>
</evidence>
<accession>A0A8E2DZ31</accession>
<organism evidence="2 3">
    <name type="scientific">Lepidopterella palustris CBS 459.81</name>
    <dbReference type="NCBI Taxonomy" id="1314670"/>
    <lineage>
        <taxon>Eukaryota</taxon>
        <taxon>Fungi</taxon>
        <taxon>Dikarya</taxon>
        <taxon>Ascomycota</taxon>
        <taxon>Pezizomycotina</taxon>
        <taxon>Dothideomycetes</taxon>
        <taxon>Pleosporomycetidae</taxon>
        <taxon>Mytilinidiales</taxon>
        <taxon>Argynnaceae</taxon>
        <taxon>Lepidopterella</taxon>
    </lineage>
</organism>
<sequence>MFQQSNPKEPPDSKIRSLRIHFTPPFKPSNLSIPPSPFSPRAPITPITAPTKPRLRISSTPTVSPHPPPPPPLQWLWQCHQCHHTYALGVTRRCLEDGHYFCAGTTTVKTWRKTVNPRRVRRHRPCASEFDYQGWKRWGKWRRYEEEEHWDPEPVSIFEEDSSASSSSEDERLKEVKNCWNNCNYPSECRWGKQFGAHTPAKIDAPVISVCPPPPPPPPVTSLEGVLHIEKTGERCSVKSGKNDFWGALLASATRRKSVDSTSPLSLSPVQEEPEKEENEADIPIAEPSPAILPASSASAALASITSPAPVTLKDMITKKSKKGKSIVAGPKTPEPVLQIPDPAGVVDFNFGLVKGANAGEASGSTSSRDPTGPLQRLKGSDSEYFSQREDDAFGK</sequence>
<dbReference type="OrthoDB" id="5396104at2759"/>
<dbReference type="AlphaFoldDB" id="A0A8E2DZ31"/>
<evidence type="ECO:0000256" key="1">
    <source>
        <dbReference type="SAM" id="MobiDB-lite"/>
    </source>
</evidence>
<feature type="region of interest" description="Disordered" evidence="1">
    <location>
        <begin position="257"/>
        <end position="299"/>
    </location>
</feature>
<feature type="compositionally biased region" description="Low complexity" evidence="1">
    <location>
        <begin position="283"/>
        <end position="299"/>
    </location>
</feature>
<feature type="region of interest" description="Disordered" evidence="1">
    <location>
        <begin position="320"/>
        <end position="341"/>
    </location>
</feature>
<feature type="compositionally biased region" description="Polar residues" evidence="1">
    <location>
        <begin position="260"/>
        <end position="269"/>
    </location>
</feature>
<keyword evidence="3" id="KW-1185">Reference proteome</keyword>
<reference evidence="2 3" key="1">
    <citation type="journal article" date="2016" name="Nat. Commun.">
        <title>Ectomycorrhizal ecology is imprinted in the genome of the dominant symbiotic fungus Cenococcum geophilum.</title>
        <authorList>
            <consortium name="DOE Joint Genome Institute"/>
            <person name="Peter M."/>
            <person name="Kohler A."/>
            <person name="Ohm R.A."/>
            <person name="Kuo A."/>
            <person name="Krutzmann J."/>
            <person name="Morin E."/>
            <person name="Arend M."/>
            <person name="Barry K.W."/>
            <person name="Binder M."/>
            <person name="Choi C."/>
            <person name="Clum A."/>
            <person name="Copeland A."/>
            <person name="Grisel N."/>
            <person name="Haridas S."/>
            <person name="Kipfer T."/>
            <person name="LaButti K."/>
            <person name="Lindquist E."/>
            <person name="Lipzen A."/>
            <person name="Maire R."/>
            <person name="Meier B."/>
            <person name="Mihaltcheva S."/>
            <person name="Molinier V."/>
            <person name="Murat C."/>
            <person name="Poggeler S."/>
            <person name="Quandt C.A."/>
            <person name="Sperisen C."/>
            <person name="Tritt A."/>
            <person name="Tisserant E."/>
            <person name="Crous P.W."/>
            <person name="Henrissat B."/>
            <person name="Nehls U."/>
            <person name="Egli S."/>
            <person name="Spatafora J.W."/>
            <person name="Grigoriev I.V."/>
            <person name="Martin F.M."/>
        </authorList>
    </citation>
    <scope>NUCLEOTIDE SEQUENCE [LARGE SCALE GENOMIC DNA]</scope>
    <source>
        <strain evidence="2 3">CBS 459.81</strain>
    </source>
</reference>
<proteinExistence type="predicted"/>
<name>A0A8E2DZ31_9PEZI</name>
<gene>
    <name evidence="2" type="ORF">K432DRAFT_409923</name>
</gene>
<feature type="region of interest" description="Disordered" evidence="1">
    <location>
        <begin position="357"/>
        <end position="396"/>
    </location>
</feature>
<feature type="region of interest" description="Disordered" evidence="1">
    <location>
        <begin position="26"/>
        <end position="69"/>
    </location>
</feature>